<feature type="domain" description="Protein kinase" evidence="1">
    <location>
        <begin position="1"/>
        <end position="231"/>
    </location>
</feature>
<dbReference type="Pfam" id="PF00069">
    <property type="entry name" value="Pkinase"/>
    <property type="match status" value="1"/>
</dbReference>
<dbReference type="OrthoDB" id="40902at2759"/>
<keyword evidence="3" id="KW-1185">Reference proteome</keyword>
<dbReference type="GO" id="GO:0005524">
    <property type="term" value="F:ATP binding"/>
    <property type="evidence" value="ECO:0007669"/>
    <property type="project" value="InterPro"/>
</dbReference>
<protein>
    <submittedName>
        <fullName evidence="2">Kinase-like protein</fullName>
    </submittedName>
</protein>
<dbReference type="Proteomes" id="UP000070444">
    <property type="component" value="Unassembled WGS sequence"/>
</dbReference>
<evidence type="ECO:0000259" key="1">
    <source>
        <dbReference type="PROSITE" id="PS50011"/>
    </source>
</evidence>
<dbReference type="EMBL" id="KQ964481">
    <property type="protein sequence ID" value="KXN71192.1"/>
    <property type="molecule type" value="Genomic_DNA"/>
</dbReference>
<reference evidence="2 3" key="1">
    <citation type="journal article" date="2015" name="Genome Biol. Evol.">
        <title>Phylogenomic analyses indicate that early fungi evolved digesting cell walls of algal ancestors of land plants.</title>
        <authorList>
            <person name="Chang Y."/>
            <person name="Wang S."/>
            <person name="Sekimoto S."/>
            <person name="Aerts A.L."/>
            <person name="Choi C."/>
            <person name="Clum A."/>
            <person name="LaButti K.M."/>
            <person name="Lindquist E.A."/>
            <person name="Yee Ngan C."/>
            <person name="Ohm R.A."/>
            <person name="Salamov A.A."/>
            <person name="Grigoriev I.V."/>
            <person name="Spatafora J.W."/>
            <person name="Berbee M.L."/>
        </authorList>
    </citation>
    <scope>NUCLEOTIDE SEQUENCE [LARGE SCALE GENOMIC DNA]</scope>
    <source>
        <strain evidence="2 3">NRRL 28638</strain>
    </source>
</reference>
<dbReference type="Gene3D" id="3.30.200.20">
    <property type="entry name" value="Phosphorylase Kinase, domain 1"/>
    <property type="match status" value="1"/>
</dbReference>
<dbReference type="CDD" id="cd05117">
    <property type="entry name" value="STKc_CAMK"/>
    <property type="match status" value="1"/>
</dbReference>
<evidence type="ECO:0000313" key="2">
    <source>
        <dbReference type="EMBL" id="KXN71192.1"/>
    </source>
</evidence>
<dbReference type="OMA" id="REATIMR"/>
<dbReference type="InterPro" id="IPR000719">
    <property type="entry name" value="Prot_kinase_dom"/>
</dbReference>
<organism evidence="2 3">
    <name type="scientific">Conidiobolus coronatus (strain ATCC 28846 / CBS 209.66 / NRRL 28638)</name>
    <name type="common">Delacroixia coronata</name>
    <dbReference type="NCBI Taxonomy" id="796925"/>
    <lineage>
        <taxon>Eukaryota</taxon>
        <taxon>Fungi</taxon>
        <taxon>Fungi incertae sedis</taxon>
        <taxon>Zoopagomycota</taxon>
        <taxon>Entomophthoromycotina</taxon>
        <taxon>Entomophthoromycetes</taxon>
        <taxon>Entomophthorales</taxon>
        <taxon>Ancylistaceae</taxon>
        <taxon>Conidiobolus</taxon>
    </lineage>
</organism>
<dbReference type="GO" id="GO:0004672">
    <property type="term" value="F:protein kinase activity"/>
    <property type="evidence" value="ECO:0007669"/>
    <property type="project" value="InterPro"/>
</dbReference>
<evidence type="ECO:0000313" key="3">
    <source>
        <dbReference type="Proteomes" id="UP000070444"/>
    </source>
</evidence>
<accession>A0A137P888</accession>
<keyword evidence="2" id="KW-0418">Kinase</keyword>
<dbReference type="SUPFAM" id="SSF56112">
    <property type="entry name" value="Protein kinase-like (PK-like)"/>
    <property type="match status" value="1"/>
</dbReference>
<dbReference type="PROSITE" id="PS50011">
    <property type="entry name" value="PROTEIN_KINASE_DOM"/>
    <property type="match status" value="1"/>
</dbReference>
<dbReference type="Gene3D" id="1.10.510.10">
    <property type="entry name" value="Transferase(Phosphotransferase) domain 1"/>
    <property type="match status" value="1"/>
</dbReference>
<name>A0A137P888_CONC2</name>
<dbReference type="PANTHER" id="PTHR24347">
    <property type="entry name" value="SERINE/THREONINE-PROTEIN KINASE"/>
    <property type="match status" value="1"/>
</dbReference>
<gene>
    <name evidence="2" type="ORF">CONCODRAFT_78484</name>
</gene>
<dbReference type="InterPro" id="IPR011009">
    <property type="entry name" value="Kinase-like_dom_sf"/>
</dbReference>
<keyword evidence="2" id="KW-0808">Transferase</keyword>
<proteinExistence type="predicted"/>
<dbReference type="STRING" id="796925.A0A137P888"/>
<sequence>MSNPPAKTVPCKYKTGKTLGSGTYAVVKVSQGHDNIITLVDFFETMNNLYLITELATGGELFDRICEKGSFYETDAAKIIYTILDAVAYLHANDIPENLLFKTSSEDSPLMIGDFGLSRITDPNSENMLQTLCGTPGYMSPELFLRKGHGKPVDLWAIGVITYYLLCGYAPFERDDDAAEVQAIVNADYSFTPVKYWEHASEESKDFIKKLLVIDPHARMTAKQALEHPWIQKYAGLSRSPAPEKPNLLPNVRENFNAKKTFRKAVGLVTMINKLKQPRILPVEEDIQNQEITKLASDSQEDTTTSSQA</sequence>
<dbReference type="AlphaFoldDB" id="A0A137P888"/>